<dbReference type="EMBL" id="FUXL01000022">
    <property type="protein sequence ID" value="SKA37369.1"/>
    <property type="molecule type" value="Genomic_DNA"/>
</dbReference>
<dbReference type="GO" id="GO:0005886">
    <property type="term" value="C:plasma membrane"/>
    <property type="evidence" value="ECO:0007669"/>
    <property type="project" value="UniProtKB-SubCell"/>
</dbReference>
<feature type="transmembrane region" description="Helical" evidence="7">
    <location>
        <begin position="277"/>
        <end position="298"/>
    </location>
</feature>
<dbReference type="InterPro" id="IPR035906">
    <property type="entry name" value="MetI-like_sf"/>
</dbReference>
<feature type="transmembrane region" description="Helical" evidence="7">
    <location>
        <begin position="219"/>
        <end position="244"/>
    </location>
</feature>
<evidence type="ECO:0000256" key="4">
    <source>
        <dbReference type="ARBA" id="ARBA00022692"/>
    </source>
</evidence>
<feature type="transmembrane region" description="Helical" evidence="7">
    <location>
        <begin position="132"/>
        <end position="154"/>
    </location>
</feature>
<dbReference type="PANTHER" id="PTHR43744:SF12">
    <property type="entry name" value="ABC TRANSPORTER PERMEASE PROTEIN MG189-RELATED"/>
    <property type="match status" value="1"/>
</dbReference>
<evidence type="ECO:0000313" key="10">
    <source>
        <dbReference type="Proteomes" id="UP000190135"/>
    </source>
</evidence>
<evidence type="ECO:0000259" key="8">
    <source>
        <dbReference type="PROSITE" id="PS50928"/>
    </source>
</evidence>
<gene>
    <name evidence="9" type="ORF">SAMN05428963_12222</name>
</gene>
<feature type="domain" description="ABC transmembrane type-1" evidence="8">
    <location>
        <begin position="95"/>
        <end position="298"/>
    </location>
</feature>
<dbReference type="PANTHER" id="PTHR43744">
    <property type="entry name" value="ABC TRANSPORTER PERMEASE PROTEIN MG189-RELATED-RELATED"/>
    <property type="match status" value="1"/>
</dbReference>
<comment type="subcellular location">
    <subcellularLocation>
        <location evidence="1 7">Cell membrane</location>
        <topology evidence="1 7">Multi-pass membrane protein</topology>
    </subcellularLocation>
</comment>
<dbReference type="AlphaFoldDB" id="A0A1T4TAY7"/>
<evidence type="ECO:0000313" key="9">
    <source>
        <dbReference type="EMBL" id="SKA37369.1"/>
    </source>
</evidence>
<keyword evidence="5 7" id="KW-1133">Transmembrane helix</keyword>
<keyword evidence="6 7" id="KW-0472">Membrane</keyword>
<accession>A0A1T4TAY7</accession>
<name>A0A1T4TAY7_9HYPH</name>
<feature type="transmembrane region" description="Helical" evidence="7">
    <location>
        <begin position="180"/>
        <end position="198"/>
    </location>
</feature>
<reference evidence="10" key="1">
    <citation type="submission" date="2017-02" db="EMBL/GenBank/DDBJ databases">
        <authorList>
            <person name="Varghese N."/>
            <person name="Submissions S."/>
        </authorList>
    </citation>
    <scope>NUCLEOTIDE SEQUENCE [LARGE SCALE GENOMIC DNA]</scope>
    <source>
        <strain evidence="10">USBA 369</strain>
    </source>
</reference>
<dbReference type="OrthoDB" id="7942317at2"/>
<feature type="transmembrane region" description="Helical" evidence="7">
    <location>
        <begin position="99"/>
        <end position="120"/>
    </location>
</feature>
<feature type="transmembrane region" description="Helical" evidence="7">
    <location>
        <begin position="27"/>
        <end position="54"/>
    </location>
</feature>
<evidence type="ECO:0000256" key="3">
    <source>
        <dbReference type="ARBA" id="ARBA00022475"/>
    </source>
</evidence>
<evidence type="ECO:0000256" key="6">
    <source>
        <dbReference type="ARBA" id="ARBA00023136"/>
    </source>
</evidence>
<keyword evidence="2 7" id="KW-0813">Transport</keyword>
<evidence type="ECO:0000256" key="2">
    <source>
        <dbReference type="ARBA" id="ARBA00022448"/>
    </source>
</evidence>
<dbReference type="SUPFAM" id="SSF161098">
    <property type="entry name" value="MetI-like"/>
    <property type="match status" value="1"/>
</dbReference>
<keyword evidence="4 7" id="KW-0812">Transmembrane</keyword>
<dbReference type="CDD" id="cd06261">
    <property type="entry name" value="TM_PBP2"/>
    <property type="match status" value="1"/>
</dbReference>
<keyword evidence="10" id="KW-1185">Reference proteome</keyword>
<comment type="similarity">
    <text evidence="7">Belongs to the binding-protein-dependent transport system permease family.</text>
</comment>
<dbReference type="Pfam" id="PF00528">
    <property type="entry name" value="BPD_transp_1"/>
    <property type="match status" value="1"/>
</dbReference>
<keyword evidence="3" id="KW-1003">Cell membrane</keyword>
<dbReference type="PROSITE" id="PS50928">
    <property type="entry name" value="ABC_TM1"/>
    <property type="match status" value="1"/>
</dbReference>
<dbReference type="STRING" id="1365950.SAMN05428963_12222"/>
<organism evidence="9 10">
    <name type="scientific">Consotaella salsifontis</name>
    <dbReference type="NCBI Taxonomy" id="1365950"/>
    <lineage>
        <taxon>Bacteria</taxon>
        <taxon>Pseudomonadati</taxon>
        <taxon>Pseudomonadota</taxon>
        <taxon>Alphaproteobacteria</taxon>
        <taxon>Hyphomicrobiales</taxon>
        <taxon>Aurantimonadaceae</taxon>
        <taxon>Consotaella</taxon>
    </lineage>
</organism>
<evidence type="ECO:0000256" key="7">
    <source>
        <dbReference type="RuleBase" id="RU363032"/>
    </source>
</evidence>
<proteinExistence type="inferred from homology"/>
<dbReference type="Gene3D" id="1.10.3720.10">
    <property type="entry name" value="MetI-like"/>
    <property type="match status" value="1"/>
</dbReference>
<dbReference type="Proteomes" id="UP000190135">
    <property type="component" value="Unassembled WGS sequence"/>
</dbReference>
<evidence type="ECO:0000256" key="1">
    <source>
        <dbReference type="ARBA" id="ARBA00004651"/>
    </source>
</evidence>
<evidence type="ECO:0000256" key="5">
    <source>
        <dbReference type="ARBA" id="ARBA00022989"/>
    </source>
</evidence>
<dbReference type="InterPro" id="IPR000515">
    <property type="entry name" value="MetI-like"/>
</dbReference>
<dbReference type="GO" id="GO:0055085">
    <property type="term" value="P:transmembrane transport"/>
    <property type="evidence" value="ECO:0007669"/>
    <property type="project" value="InterPro"/>
</dbReference>
<sequence length="312" mass="34775">MGQTVTTIVDVAQGATKVYRKSRRHNVLGNLFGFYIPATIIAVVMAFPLLWMLALSLRTEADVFIFPPRLVTLPVMWENFIEIWRDPRMQIGLEFWNTFVYATVRSVLQVLLSSMAAFVLARYEFRGRNTIFILVLATTMIPHEVMLLPLYILIKHVPLAGGNDLYGAGGTGWLDTFPGLILPGVVSGYSIFFLRQFFLTLPKEIDEAARLDGASEFGIYWRIALPLSIPALTTLGVFSFQFAWSDFMWPLIITSSDHIKTLQLGLALLSTIDGTQWSLLLAGAVVSSLPLIAIFVLLQRFIVTGINLGVGK</sequence>
<protein>
    <submittedName>
        <fullName evidence="9">Carbohydrate ABC transporter membrane protein 2, CUT1 family</fullName>
    </submittedName>
</protein>